<dbReference type="RefSeq" id="WP_285929962.1">
    <property type="nucleotide sequence ID" value="NZ_JASTZU010000010.1"/>
</dbReference>
<reference evidence="3 4" key="1">
    <citation type="submission" date="2023-06" db="EMBL/GenBank/DDBJ databases">
        <title>Aquibacillus rhizosphaerae LR5S19.</title>
        <authorList>
            <person name="Sun J.-Q."/>
        </authorList>
    </citation>
    <scope>NUCLEOTIDE SEQUENCE [LARGE SCALE GENOMIC DNA]</scope>
    <source>
        <strain evidence="3 4">LR5S19</strain>
    </source>
</reference>
<comment type="similarity">
    <text evidence="1">Belongs to the UPF0312 family.</text>
</comment>
<dbReference type="Pfam" id="PF04264">
    <property type="entry name" value="YceI"/>
    <property type="match status" value="1"/>
</dbReference>
<dbReference type="EMBL" id="JASTZU010000010">
    <property type="protein sequence ID" value="MDL4839129.1"/>
    <property type="molecule type" value="Genomic_DNA"/>
</dbReference>
<feature type="domain" description="Lipid/polyisoprenoid-binding YceI-like" evidence="2">
    <location>
        <begin position="5"/>
        <end position="174"/>
    </location>
</feature>
<dbReference type="Gene3D" id="2.40.128.110">
    <property type="entry name" value="Lipid/polyisoprenoid-binding, YceI-like"/>
    <property type="match status" value="1"/>
</dbReference>
<dbReference type="PANTHER" id="PTHR34406">
    <property type="entry name" value="PROTEIN YCEI"/>
    <property type="match status" value="1"/>
</dbReference>
<accession>A0ABT7L061</accession>
<dbReference type="PANTHER" id="PTHR34406:SF1">
    <property type="entry name" value="PROTEIN YCEI"/>
    <property type="match status" value="1"/>
</dbReference>
<dbReference type="SUPFAM" id="SSF101874">
    <property type="entry name" value="YceI-like"/>
    <property type="match status" value="1"/>
</dbReference>
<proteinExistence type="inferred from homology"/>
<name>A0ABT7L061_9BACI</name>
<evidence type="ECO:0000313" key="4">
    <source>
        <dbReference type="Proteomes" id="UP001235343"/>
    </source>
</evidence>
<comment type="caution">
    <text evidence="3">The sequence shown here is derived from an EMBL/GenBank/DDBJ whole genome shotgun (WGS) entry which is preliminary data.</text>
</comment>
<dbReference type="SMART" id="SM00867">
    <property type="entry name" value="YceI"/>
    <property type="match status" value="1"/>
</dbReference>
<keyword evidence="4" id="KW-1185">Reference proteome</keyword>
<dbReference type="InterPro" id="IPR036761">
    <property type="entry name" value="TTHA0802/YceI-like_sf"/>
</dbReference>
<evidence type="ECO:0000313" key="3">
    <source>
        <dbReference type="EMBL" id="MDL4839129.1"/>
    </source>
</evidence>
<dbReference type="Proteomes" id="UP001235343">
    <property type="component" value="Unassembled WGS sequence"/>
</dbReference>
<organism evidence="3 4">
    <name type="scientific">Aquibacillus rhizosphaerae</name>
    <dbReference type="NCBI Taxonomy" id="3051431"/>
    <lineage>
        <taxon>Bacteria</taxon>
        <taxon>Bacillati</taxon>
        <taxon>Bacillota</taxon>
        <taxon>Bacilli</taxon>
        <taxon>Bacillales</taxon>
        <taxon>Bacillaceae</taxon>
        <taxon>Aquibacillus</taxon>
    </lineage>
</organism>
<protein>
    <submittedName>
        <fullName evidence="3">YceI family protein</fullName>
    </submittedName>
</protein>
<evidence type="ECO:0000256" key="1">
    <source>
        <dbReference type="ARBA" id="ARBA00008812"/>
    </source>
</evidence>
<evidence type="ECO:0000259" key="2">
    <source>
        <dbReference type="SMART" id="SM00867"/>
    </source>
</evidence>
<gene>
    <name evidence="3" type="ORF">QQS35_01460</name>
</gene>
<dbReference type="InterPro" id="IPR007372">
    <property type="entry name" value="Lipid/polyisoprenoid-bd_YceI"/>
</dbReference>
<sequence length="177" mass="19618">MAKQTFKVDPTHTSVDFSVKHMMVSKVKGAFHDFDVKFVADPEDLTTAEIEFNIGVKSIDTRNSQRDEHLRSADFFDVENHPNITFKSTKVTKTGDNSYEVTGDVTLAGKSKTETFNVNFEGQGQDPWGNQVFGFSADGVIKRSDYGITYNAALETGGVLIGDDIKFTIEMEAMLEA</sequence>